<dbReference type="PANTHER" id="PTHR35149:SF2">
    <property type="entry name" value="DUF262 DOMAIN-CONTAINING PROTEIN"/>
    <property type="match status" value="1"/>
</dbReference>
<feature type="domain" description="GmrSD restriction endonucleases C-terminal" evidence="2">
    <location>
        <begin position="409"/>
        <end position="545"/>
    </location>
</feature>
<accession>A0ABU9AM51</accession>
<feature type="domain" description="GmrSD restriction endonucleases N-terminal" evidence="1">
    <location>
        <begin position="20"/>
        <end position="225"/>
    </location>
</feature>
<sequence length="560" mass="63144">MDEGQLVFQAESAGHLLADRWLAVPPYQRPYAWEVGNVVEFWDDLEAALNEGRQHFLGAIVLSNSEQRHSVIDGQQRLATTSLLLAAIRDQFVELGENQLAEHIERTYLKSFDRKLGKTVPRLLVSPADAEYFEQQFIDRSGAEPLSPSQRRMTKAFEFLRIKIAEVAEAADPAAELNRWIDHLESGARVIMVATQSDADAFQIFETLNDRGLPLTIADLLKNYVMSRDPSRTQEVQRSWDEALDNLGTSIETNDFVTFIRHYWNSVAGATRERELYRSLRTFVQTGSEAAEFVASLVTASRHYSAMANPDSKYWTESSSTTVRSIETLDVLQLGQYKPLLLAGLEVLDGEALEKLARSLVGWAFRGIVYGGIGGGVAERAYASAGVALRSGQTKSIDQVFRQLRPIIPSDDDFREAFAVASMPRLRIAHYTMRSLERALRGEEHPALELYPRDPKAAQSEKILPRRFSENDWPEFTREDATRLVSRIGNLAVHPARPWTRLTPSAWPERREWLVDGDSRVNETLRDLATWSPVQLEARQSAFAELAVEIWPRTPESGSA</sequence>
<keyword evidence="4" id="KW-1185">Reference proteome</keyword>
<dbReference type="InterPro" id="IPR004919">
    <property type="entry name" value="GmrSD_N"/>
</dbReference>
<reference evidence="3 4" key="1">
    <citation type="submission" date="2024-03" db="EMBL/GenBank/DDBJ databases">
        <title>Draft genome sequence of Pseudonocardia carboxydivorans JCM 14827.</title>
        <authorList>
            <person name="Duangmal K."/>
        </authorList>
    </citation>
    <scope>NUCLEOTIDE SEQUENCE [LARGE SCALE GENOMIC DNA]</scope>
    <source>
        <strain evidence="3 4">JCM 14827</strain>
    </source>
</reference>
<dbReference type="Pfam" id="PF03235">
    <property type="entry name" value="GmrSD_N"/>
    <property type="match status" value="1"/>
</dbReference>
<dbReference type="PANTHER" id="PTHR35149">
    <property type="entry name" value="SLL5132 PROTEIN"/>
    <property type="match status" value="1"/>
</dbReference>
<dbReference type="Pfam" id="PF07510">
    <property type="entry name" value="GmrSD_C"/>
    <property type="match status" value="1"/>
</dbReference>
<proteinExistence type="predicted"/>
<evidence type="ECO:0000313" key="3">
    <source>
        <dbReference type="EMBL" id="MEK6466637.1"/>
    </source>
</evidence>
<dbReference type="InterPro" id="IPR011089">
    <property type="entry name" value="GmrSD_C"/>
</dbReference>
<name>A0ABU9AM51_PSEA5</name>
<dbReference type="Proteomes" id="UP001367513">
    <property type="component" value="Unassembled WGS sequence"/>
</dbReference>
<dbReference type="RefSeq" id="WP_346105263.1">
    <property type="nucleotide sequence ID" value="NZ_BAAAOD010000043.1"/>
</dbReference>
<comment type="caution">
    <text evidence="3">The sequence shown here is derived from an EMBL/GenBank/DDBJ whole genome shotgun (WGS) entry which is preliminary data.</text>
</comment>
<gene>
    <name evidence="3" type="ORF">WG925_23095</name>
</gene>
<protein>
    <submittedName>
        <fullName evidence="3">DUF262 domain-containing protein</fullName>
    </submittedName>
</protein>
<organism evidence="3 4">
    <name type="scientific">Pseudonocardia alni subsp. carboxydivorans</name>
    <dbReference type="NCBI Taxonomy" id="415010"/>
    <lineage>
        <taxon>Bacteria</taxon>
        <taxon>Bacillati</taxon>
        <taxon>Actinomycetota</taxon>
        <taxon>Actinomycetes</taxon>
        <taxon>Pseudonocardiales</taxon>
        <taxon>Pseudonocardiaceae</taxon>
        <taxon>Pseudonocardia</taxon>
    </lineage>
</organism>
<evidence type="ECO:0000259" key="2">
    <source>
        <dbReference type="Pfam" id="PF07510"/>
    </source>
</evidence>
<dbReference type="EMBL" id="JBBPIX010000015">
    <property type="protein sequence ID" value="MEK6466637.1"/>
    <property type="molecule type" value="Genomic_DNA"/>
</dbReference>
<evidence type="ECO:0000259" key="1">
    <source>
        <dbReference type="Pfam" id="PF03235"/>
    </source>
</evidence>
<evidence type="ECO:0000313" key="4">
    <source>
        <dbReference type="Proteomes" id="UP001367513"/>
    </source>
</evidence>